<evidence type="ECO:0000313" key="2">
    <source>
        <dbReference type="EMBL" id="OIS98755.1"/>
    </source>
</evidence>
<dbReference type="AlphaFoldDB" id="A0A1J6I2K8"/>
<dbReference type="Proteomes" id="UP000187609">
    <property type="component" value="Unassembled WGS sequence"/>
</dbReference>
<sequence>MEVGQSSSPLITTPQPTTIPNPIQNYAILLKPSALNAPMQPATNVALKPIEYLHGEPIVRWKKQEVRKSIAQQGLNLAVLGMFSYGKPGIHELRKVLPIQCELKGPCSVSLIEDNHVLVKLSLIEDYIHLLSKPAYYLRIQKEM</sequence>
<name>A0A1J6I2K8_NICAT</name>
<protein>
    <recommendedName>
        <fullName evidence="1">DUF4283 domain-containing protein</fullName>
    </recommendedName>
</protein>
<organism evidence="2 3">
    <name type="scientific">Nicotiana attenuata</name>
    <name type="common">Coyote tobacco</name>
    <dbReference type="NCBI Taxonomy" id="49451"/>
    <lineage>
        <taxon>Eukaryota</taxon>
        <taxon>Viridiplantae</taxon>
        <taxon>Streptophyta</taxon>
        <taxon>Embryophyta</taxon>
        <taxon>Tracheophyta</taxon>
        <taxon>Spermatophyta</taxon>
        <taxon>Magnoliopsida</taxon>
        <taxon>eudicotyledons</taxon>
        <taxon>Gunneridae</taxon>
        <taxon>Pentapetalae</taxon>
        <taxon>asterids</taxon>
        <taxon>lamiids</taxon>
        <taxon>Solanales</taxon>
        <taxon>Solanaceae</taxon>
        <taxon>Nicotianoideae</taxon>
        <taxon>Nicotianeae</taxon>
        <taxon>Nicotiana</taxon>
    </lineage>
</organism>
<evidence type="ECO:0000313" key="3">
    <source>
        <dbReference type="Proteomes" id="UP000187609"/>
    </source>
</evidence>
<dbReference type="InterPro" id="IPR025558">
    <property type="entry name" value="DUF4283"/>
</dbReference>
<accession>A0A1J6I2K8</accession>
<keyword evidence="3" id="KW-1185">Reference proteome</keyword>
<reference evidence="2" key="1">
    <citation type="submission" date="2016-11" db="EMBL/GenBank/DDBJ databases">
        <title>The genome of Nicotiana attenuata.</title>
        <authorList>
            <person name="Xu S."/>
            <person name="Brockmoeller T."/>
            <person name="Gaquerel E."/>
            <person name="Navarro A."/>
            <person name="Kuhl H."/>
            <person name="Gase K."/>
            <person name="Ling Z."/>
            <person name="Zhou W."/>
            <person name="Kreitzer C."/>
            <person name="Stanke M."/>
            <person name="Tang H."/>
            <person name="Lyons E."/>
            <person name="Pandey P."/>
            <person name="Pandey S.P."/>
            <person name="Timmermann B."/>
            <person name="Baldwin I.T."/>
        </authorList>
    </citation>
    <scope>NUCLEOTIDE SEQUENCE [LARGE SCALE GENOMIC DNA]</scope>
    <source>
        <strain evidence="2">UT</strain>
    </source>
</reference>
<gene>
    <name evidence="2" type="ORF">A4A49_60918</name>
</gene>
<dbReference type="EMBL" id="MJEQ01037191">
    <property type="protein sequence ID" value="OIS98755.1"/>
    <property type="molecule type" value="Genomic_DNA"/>
</dbReference>
<feature type="non-terminal residue" evidence="2">
    <location>
        <position position="144"/>
    </location>
</feature>
<feature type="domain" description="DUF4283" evidence="1">
    <location>
        <begin position="75"/>
        <end position="138"/>
    </location>
</feature>
<evidence type="ECO:0000259" key="1">
    <source>
        <dbReference type="Pfam" id="PF14111"/>
    </source>
</evidence>
<dbReference type="Gramene" id="OIS98755">
    <property type="protein sequence ID" value="OIS98755"/>
    <property type="gene ID" value="A4A49_60918"/>
</dbReference>
<proteinExistence type="predicted"/>
<dbReference type="Pfam" id="PF14111">
    <property type="entry name" value="DUF4283"/>
    <property type="match status" value="1"/>
</dbReference>
<comment type="caution">
    <text evidence="2">The sequence shown here is derived from an EMBL/GenBank/DDBJ whole genome shotgun (WGS) entry which is preliminary data.</text>
</comment>